<reference evidence="1" key="1">
    <citation type="submission" date="2020-12" db="EMBL/GenBank/DDBJ databases">
        <title>Metabolic potential, ecology and presence of endohyphal bacteria is reflected in genomic diversity of Mucoromycotina.</title>
        <authorList>
            <person name="Muszewska A."/>
            <person name="Okrasinska A."/>
            <person name="Steczkiewicz K."/>
            <person name="Drgas O."/>
            <person name="Orlowska M."/>
            <person name="Perlinska-Lenart U."/>
            <person name="Aleksandrzak-Piekarczyk T."/>
            <person name="Szatraj K."/>
            <person name="Zielenkiewicz U."/>
            <person name="Pilsyk S."/>
            <person name="Malc E."/>
            <person name="Mieczkowski P."/>
            <person name="Kruszewska J.S."/>
            <person name="Biernat P."/>
            <person name="Pawlowska J."/>
        </authorList>
    </citation>
    <scope>NUCLEOTIDE SEQUENCE</scope>
    <source>
        <strain evidence="1">WA0000017839</strain>
    </source>
</reference>
<sequence>MMPSNELLDLMRMYMPATEDFICKLDDYRDLPNETFETDLTAFEQLNFVLLSTRLLCGERQNTAFMEIQFVDKDWEYYCLEIDNLTVANTTLKQMNEQISSRGNEDIRKAVIKCHKRVKFALFSDFSLIIEISNGEISVSDRKLSFSICYY</sequence>
<accession>A0A8H7RHX5</accession>
<organism evidence="1 2">
    <name type="scientific">Mucor saturninus</name>
    <dbReference type="NCBI Taxonomy" id="64648"/>
    <lineage>
        <taxon>Eukaryota</taxon>
        <taxon>Fungi</taxon>
        <taxon>Fungi incertae sedis</taxon>
        <taxon>Mucoromycota</taxon>
        <taxon>Mucoromycotina</taxon>
        <taxon>Mucoromycetes</taxon>
        <taxon>Mucorales</taxon>
        <taxon>Mucorineae</taxon>
        <taxon>Mucoraceae</taxon>
        <taxon>Mucor</taxon>
    </lineage>
</organism>
<keyword evidence="2" id="KW-1185">Reference proteome</keyword>
<comment type="caution">
    <text evidence="1">The sequence shown here is derived from an EMBL/GenBank/DDBJ whole genome shotgun (WGS) entry which is preliminary data.</text>
</comment>
<dbReference type="EMBL" id="JAEPRD010000011">
    <property type="protein sequence ID" value="KAG2210597.1"/>
    <property type="molecule type" value="Genomic_DNA"/>
</dbReference>
<evidence type="ECO:0000313" key="1">
    <source>
        <dbReference type="EMBL" id="KAG2210597.1"/>
    </source>
</evidence>
<gene>
    <name evidence="1" type="ORF">INT47_002539</name>
</gene>
<proteinExistence type="predicted"/>
<protein>
    <submittedName>
        <fullName evidence="1">Uncharacterized protein</fullName>
    </submittedName>
</protein>
<dbReference type="Proteomes" id="UP000603453">
    <property type="component" value="Unassembled WGS sequence"/>
</dbReference>
<dbReference type="AlphaFoldDB" id="A0A8H7RHX5"/>
<evidence type="ECO:0000313" key="2">
    <source>
        <dbReference type="Proteomes" id="UP000603453"/>
    </source>
</evidence>
<name>A0A8H7RHX5_9FUNG</name>